<keyword evidence="3 7" id="KW-0812">Transmembrane</keyword>
<keyword evidence="10" id="KW-1185">Reference proteome</keyword>
<evidence type="ECO:0000313" key="9">
    <source>
        <dbReference type="EMBL" id="KIL69582.1"/>
    </source>
</evidence>
<evidence type="ECO:0000256" key="1">
    <source>
        <dbReference type="ARBA" id="ARBA00004370"/>
    </source>
</evidence>
<feature type="transmembrane region" description="Helical" evidence="7">
    <location>
        <begin position="113"/>
        <end position="139"/>
    </location>
</feature>
<sequence>MAATSERRAGDHLALKAASVGVFVLVLTSWTSILAKGFSTFGWFGLHPLFQSVALALFTYGILTLQATSQPATKAAGLARHQLAMLSAFFFLLLGSSSVWYNKELYGKPHYATWHGLMGPICATLLILQVLVGGGSVWFDGAVFGGGIKAKAVWKYHRLSGYSIFLLLFFTAHLGGAWSGWGNKNVGTLIRPLAYTIAPLVIVTSVFARIRLSKMRIW</sequence>
<dbReference type="AlphaFoldDB" id="A0A0C2X5J9"/>
<name>A0A0C2X5J9_AMAMK</name>
<feature type="transmembrane region" description="Helical" evidence="7">
    <location>
        <begin position="159"/>
        <end position="181"/>
    </location>
</feature>
<dbReference type="EMBL" id="KN818225">
    <property type="protein sequence ID" value="KIL69582.1"/>
    <property type="molecule type" value="Genomic_DNA"/>
</dbReference>
<dbReference type="Proteomes" id="UP000054549">
    <property type="component" value="Unassembled WGS sequence"/>
</dbReference>
<feature type="transmembrane region" description="Helical" evidence="7">
    <location>
        <begin position="83"/>
        <end position="101"/>
    </location>
</feature>
<evidence type="ECO:0000256" key="4">
    <source>
        <dbReference type="ARBA" id="ARBA00022982"/>
    </source>
</evidence>
<evidence type="ECO:0000259" key="8">
    <source>
        <dbReference type="SMART" id="SM00665"/>
    </source>
</evidence>
<dbReference type="GO" id="GO:0016020">
    <property type="term" value="C:membrane"/>
    <property type="evidence" value="ECO:0007669"/>
    <property type="project" value="UniProtKB-SubCell"/>
</dbReference>
<dbReference type="SMART" id="SM00665">
    <property type="entry name" value="B561"/>
    <property type="match status" value="1"/>
</dbReference>
<dbReference type="InParanoid" id="A0A0C2X5J9"/>
<keyword evidence="4" id="KW-0249">Electron transport</keyword>
<evidence type="ECO:0000256" key="7">
    <source>
        <dbReference type="SAM" id="Phobius"/>
    </source>
</evidence>
<evidence type="ECO:0000256" key="6">
    <source>
        <dbReference type="ARBA" id="ARBA00023136"/>
    </source>
</evidence>
<dbReference type="Pfam" id="PF03188">
    <property type="entry name" value="Cytochrom_B561"/>
    <property type="match status" value="1"/>
</dbReference>
<comment type="subcellular location">
    <subcellularLocation>
        <location evidence="1">Membrane</location>
    </subcellularLocation>
</comment>
<evidence type="ECO:0000256" key="2">
    <source>
        <dbReference type="ARBA" id="ARBA00022448"/>
    </source>
</evidence>
<feature type="domain" description="Cytochrome b561" evidence="8">
    <location>
        <begin position="46"/>
        <end position="176"/>
    </location>
</feature>
<dbReference type="InterPro" id="IPR006593">
    <property type="entry name" value="Cyt_b561/ferric_Rdtase_TM"/>
</dbReference>
<dbReference type="HOGENOM" id="CLU_090067_0_0_1"/>
<keyword evidence="5 7" id="KW-1133">Transmembrane helix</keyword>
<keyword evidence="6 7" id="KW-0472">Membrane</keyword>
<accession>A0A0C2X5J9</accession>
<proteinExistence type="predicted"/>
<dbReference type="OrthoDB" id="432881at2759"/>
<dbReference type="Gene3D" id="1.20.120.1770">
    <property type="match status" value="1"/>
</dbReference>
<keyword evidence="2" id="KW-0813">Transport</keyword>
<gene>
    <name evidence="9" type="ORF">M378DRAFT_97280</name>
</gene>
<feature type="transmembrane region" description="Helical" evidence="7">
    <location>
        <begin position="12"/>
        <end position="35"/>
    </location>
</feature>
<feature type="transmembrane region" description="Helical" evidence="7">
    <location>
        <begin position="41"/>
        <end position="63"/>
    </location>
</feature>
<reference evidence="9 10" key="1">
    <citation type="submission" date="2014-04" db="EMBL/GenBank/DDBJ databases">
        <title>Evolutionary Origins and Diversification of the Mycorrhizal Mutualists.</title>
        <authorList>
            <consortium name="DOE Joint Genome Institute"/>
            <consortium name="Mycorrhizal Genomics Consortium"/>
            <person name="Kohler A."/>
            <person name="Kuo A."/>
            <person name="Nagy L.G."/>
            <person name="Floudas D."/>
            <person name="Copeland A."/>
            <person name="Barry K.W."/>
            <person name="Cichocki N."/>
            <person name="Veneault-Fourrey C."/>
            <person name="LaButti K."/>
            <person name="Lindquist E.A."/>
            <person name="Lipzen A."/>
            <person name="Lundell T."/>
            <person name="Morin E."/>
            <person name="Murat C."/>
            <person name="Riley R."/>
            <person name="Ohm R."/>
            <person name="Sun H."/>
            <person name="Tunlid A."/>
            <person name="Henrissat B."/>
            <person name="Grigoriev I.V."/>
            <person name="Hibbett D.S."/>
            <person name="Martin F."/>
        </authorList>
    </citation>
    <scope>NUCLEOTIDE SEQUENCE [LARGE SCALE GENOMIC DNA]</scope>
    <source>
        <strain evidence="9 10">Koide BX008</strain>
    </source>
</reference>
<organism evidence="9 10">
    <name type="scientific">Amanita muscaria (strain Koide BX008)</name>
    <dbReference type="NCBI Taxonomy" id="946122"/>
    <lineage>
        <taxon>Eukaryota</taxon>
        <taxon>Fungi</taxon>
        <taxon>Dikarya</taxon>
        <taxon>Basidiomycota</taxon>
        <taxon>Agaricomycotina</taxon>
        <taxon>Agaricomycetes</taxon>
        <taxon>Agaricomycetidae</taxon>
        <taxon>Agaricales</taxon>
        <taxon>Pluteineae</taxon>
        <taxon>Amanitaceae</taxon>
        <taxon>Amanita</taxon>
    </lineage>
</organism>
<evidence type="ECO:0000313" key="10">
    <source>
        <dbReference type="Proteomes" id="UP000054549"/>
    </source>
</evidence>
<protein>
    <recommendedName>
        <fullName evidence="8">Cytochrome b561 domain-containing protein</fullName>
    </recommendedName>
</protein>
<evidence type="ECO:0000256" key="5">
    <source>
        <dbReference type="ARBA" id="ARBA00022989"/>
    </source>
</evidence>
<evidence type="ECO:0000256" key="3">
    <source>
        <dbReference type="ARBA" id="ARBA00022692"/>
    </source>
</evidence>
<dbReference type="CDD" id="cd08761">
    <property type="entry name" value="Cyt_b561_CYB561D2_like"/>
    <property type="match status" value="1"/>
</dbReference>
<feature type="transmembrane region" description="Helical" evidence="7">
    <location>
        <begin position="193"/>
        <end position="212"/>
    </location>
</feature>